<feature type="transmembrane region" description="Helical" evidence="19">
    <location>
        <begin position="214"/>
        <end position="233"/>
    </location>
</feature>
<evidence type="ECO:0000256" key="11">
    <source>
        <dbReference type="ARBA" id="ARBA00051814"/>
    </source>
</evidence>
<dbReference type="AlphaFoldDB" id="A0A814HDP5"/>
<feature type="transmembrane region" description="Helical" evidence="19">
    <location>
        <begin position="154"/>
        <end position="174"/>
    </location>
</feature>
<dbReference type="PRINTS" id="PR00081">
    <property type="entry name" value="GDHRDH"/>
</dbReference>
<evidence type="ECO:0000256" key="3">
    <source>
        <dbReference type="ARBA" id="ARBA00022448"/>
    </source>
</evidence>
<feature type="transmembrane region" description="Helical" evidence="19">
    <location>
        <begin position="415"/>
        <end position="433"/>
    </location>
</feature>
<evidence type="ECO:0000313" key="21">
    <source>
        <dbReference type="Proteomes" id="UP000663864"/>
    </source>
</evidence>
<feature type="transmembrane region" description="Helical" evidence="19">
    <location>
        <begin position="345"/>
        <end position="366"/>
    </location>
</feature>
<dbReference type="FunFam" id="1.20.1740.10:FF:000015">
    <property type="entry name" value="B(0,+)-type amino acid transporter 1"/>
    <property type="match status" value="1"/>
</dbReference>
<evidence type="ECO:0000256" key="18">
    <source>
        <dbReference type="ARBA" id="ARBA00093193"/>
    </source>
</evidence>
<keyword evidence="8 19" id="KW-0472">Membrane</keyword>
<dbReference type="Pfam" id="PF00106">
    <property type="entry name" value="adh_short"/>
    <property type="match status" value="1"/>
</dbReference>
<organism evidence="20 21">
    <name type="scientific">Rotaria sordida</name>
    <dbReference type="NCBI Taxonomy" id="392033"/>
    <lineage>
        <taxon>Eukaryota</taxon>
        <taxon>Metazoa</taxon>
        <taxon>Spiralia</taxon>
        <taxon>Gnathifera</taxon>
        <taxon>Rotifera</taxon>
        <taxon>Eurotatoria</taxon>
        <taxon>Bdelloidea</taxon>
        <taxon>Philodinida</taxon>
        <taxon>Philodinidae</taxon>
        <taxon>Rotaria</taxon>
    </lineage>
</organism>
<evidence type="ECO:0000256" key="9">
    <source>
        <dbReference type="ARBA" id="ARBA00023157"/>
    </source>
</evidence>
<feature type="transmembrane region" description="Helical" evidence="19">
    <location>
        <begin position="186"/>
        <end position="208"/>
    </location>
</feature>
<dbReference type="GO" id="GO:0015179">
    <property type="term" value="F:L-amino acid transmembrane transporter activity"/>
    <property type="evidence" value="ECO:0007669"/>
    <property type="project" value="TreeGrafter"/>
</dbReference>
<evidence type="ECO:0000256" key="14">
    <source>
        <dbReference type="ARBA" id="ARBA00052732"/>
    </source>
</evidence>
<evidence type="ECO:0000256" key="1">
    <source>
        <dbReference type="ARBA" id="ARBA00004424"/>
    </source>
</evidence>
<dbReference type="CDD" id="cd05233">
    <property type="entry name" value="SDR_c"/>
    <property type="match status" value="1"/>
</dbReference>
<feature type="transmembrane region" description="Helical" evidence="19">
    <location>
        <begin position="387"/>
        <end position="409"/>
    </location>
</feature>
<reference evidence="20" key="1">
    <citation type="submission" date="2021-02" db="EMBL/GenBank/DDBJ databases">
        <authorList>
            <person name="Nowell W R."/>
        </authorList>
    </citation>
    <scope>NUCLEOTIDE SEQUENCE</scope>
</reference>
<dbReference type="GO" id="GO:0016324">
    <property type="term" value="C:apical plasma membrane"/>
    <property type="evidence" value="ECO:0007669"/>
    <property type="project" value="UniProtKB-SubCell"/>
</dbReference>
<feature type="transmembrane region" description="Helical" evidence="19">
    <location>
        <begin position="445"/>
        <end position="467"/>
    </location>
</feature>
<keyword evidence="4" id="KW-1003">Cell membrane</keyword>
<comment type="subcellular location">
    <subcellularLocation>
        <location evidence="1">Apical cell membrane</location>
        <topology evidence="1">Multi-pass membrane protein</topology>
    </subcellularLocation>
</comment>
<keyword evidence="9" id="KW-1015">Disulfide bond</keyword>
<comment type="catalytic activity">
    <reaction evidence="10">
        <text>L-lysine(out) + L-arginine(in) = L-lysine(in) + L-arginine(out)</text>
        <dbReference type="Rhea" id="RHEA:70827"/>
        <dbReference type="ChEBI" id="CHEBI:32551"/>
        <dbReference type="ChEBI" id="CHEBI:32682"/>
    </reaction>
    <physiologicalReaction direction="left-to-right" evidence="10">
        <dbReference type="Rhea" id="RHEA:70828"/>
    </physiologicalReaction>
</comment>
<gene>
    <name evidence="20" type="ORF">ZHD862_LOCUS12897</name>
</gene>
<dbReference type="InterPro" id="IPR002293">
    <property type="entry name" value="AA/rel_permease1"/>
</dbReference>
<dbReference type="Gene3D" id="1.20.1740.10">
    <property type="entry name" value="Amino acid/polyamine transporter I"/>
    <property type="match status" value="1"/>
</dbReference>
<name>A0A814HDP5_9BILA</name>
<feature type="transmembrane region" description="Helical" evidence="19">
    <location>
        <begin position="59"/>
        <end position="79"/>
    </location>
</feature>
<evidence type="ECO:0000256" key="15">
    <source>
        <dbReference type="ARBA" id="ARBA00074336"/>
    </source>
</evidence>
<evidence type="ECO:0000256" key="8">
    <source>
        <dbReference type="ARBA" id="ARBA00023136"/>
    </source>
</evidence>
<comment type="catalytic activity">
    <reaction evidence="12">
        <text>L-histidine(out) + L-arginine(in) = L-histidine(in) + L-arginine(out)</text>
        <dbReference type="Rhea" id="RHEA:71063"/>
        <dbReference type="ChEBI" id="CHEBI:32682"/>
        <dbReference type="ChEBI" id="CHEBI:57595"/>
    </reaction>
    <physiologicalReaction direction="left-to-right" evidence="12">
        <dbReference type="Rhea" id="RHEA:71064"/>
    </physiologicalReaction>
</comment>
<dbReference type="PANTHER" id="PTHR11785">
    <property type="entry name" value="AMINO ACID TRANSPORTER"/>
    <property type="match status" value="1"/>
</dbReference>
<dbReference type="InterPro" id="IPR002347">
    <property type="entry name" value="SDR_fam"/>
</dbReference>
<dbReference type="InterPro" id="IPR050598">
    <property type="entry name" value="AminoAcid_Transporter"/>
</dbReference>
<evidence type="ECO:0000256" key="17">
    <source>
        <dbReference type="ARBA" id="ARBA00083296"/>
    </source>
</evidence>
<evidence type="ECO:0000256" key="6">
    <source>
        <dbReference type="ARBA" id="ARBA00022692"/>
    </source>
</evidence>
<feature type="transmembrane region" description="Helical" evidence="19">
    <location>
        <begin position="91"/>
        <end position="115"/>
    </location>
</feature>
<evidence type="ECO:0000256" key="10">
    <source>
        <dbReference type="ARBA" id="ARBA00051323"/>
    </source>
</evidence>
<evidence type="ECO:0000256" key="2">
    <source>
        <dbReference type="ARBA" id="ARBA00009523"/>
    </source>
</evidence>
<evidence type="ECO:0000256" key="4">
    <source>
        <dbReference type="ARBA" id="ARBA00022475"/>
    </source>
</evidence>
<keyword evidence="6 19" id="KW-0812">Transmembrane</keyword>
<keyword evidence="3" id="KW-0813">Transport</keyword>
<dbReference type="EMBL" id="CAJNOT010000517">
    <property type="protein sequence ID" value="CAF1008274.1"/>
    <property type="molecule type" value="Genomic_DNA"/>
</dbReference>
<feature type="transmembrane region" description="Helical" evidence="19">
    <location>
        <begin position="290"/>
        <end position="307"/>
    </location>
</feature>
<evidence type="ECO:0000256" key="7">
    <source>
        <dbReference type="ARBA" id="ARBA00022989"/>
    </source>
</evidence>
<proteinExistence type="inferred from homology"/>
<keyword evidence="5" id="KW-0597">Phosphoprotein</keyword>
<comment type="catalytic activity">
    <reaction evidence="11">
        <text>L-cystine(out) + L-arginine(in) = L-cystine(in) + L-arginine(out)</text>
        <dbReference type="Rhea" id="RHEA:71075"/>
        <dbReference type="ChEBI" id="CHEBI:32682"/>
        <dbReference type="ChEBI" id="CHEBI:35491"/>
    </reaction>
    <physiologicalReaction direction="left-to-right" evidence="11">
        <dbReference type="Rhea" id="RHEA:71076"/>
    </physiologicalReaction>
</comment>
<comment type="catalytic activity">
    <reaction evidence="13">
        <text>L-cysteine(out) + L-arginine(in) = L-cysteine(in) + L-arginine(out)</text>
        <dbReference type="Rhea" id="RHEA:71071"/>
        <dbReference type="ChEBI" id="CHEBI:32682"/>
        <dbReference type="ChEBI" id="CHEBI:35235"/>
    </reaction>
    <physiologicalReaction direction="left-to-right" evidence="13">
        <dbReference type="Rhea" id="RHEA:71072"/>
    </physiologicalReaction>
</comment>
<feature type="transmembrane region" description="Helical" evidence="19">
    <location>
        <begin position="254"/>
        <end position="270"/>
    </location>
</feature>
<dbReference type="PANTHER" id="PTHR11785:SF512">
    <property type="entry name" value="SOBREMESA, ISOFORM B"/>
    <property type="match status" value="1"/>
</dbReference>
<evidence type="ECO:0000256" key="16">
    <source>
        <dbReference type="ARBA" id="ARBA00079910"/>
    </source>
</evidence>
<comment type="catalytic activity">
    <reaction evidence="14">
        <text>L-leucine(out) + L-arginine(in) = L-leucine(in) + L-arginine(out)</text>
        <dbReference type="Rhea" id="RHEA:71059"/>
        <dbReference type="ChEBI" id="CHEBI:32682"/>
        <dbReference type="ChEBI" id="CHEBI:57427"/>
    </reaction>
    <physiologicalReaction direction="left-to-right" evidence="14">
        <dbReference type="Rhea" id="RHEA:71060"/>
    </physiologicalReaction>
</comment>
<dbReference type="Proteomes" id="UP000663864">
    <property type="component" value="Unassembled WGS sequence"/>
</dbReference>
<evidence type="ECO:0000256" key="19">
    <source>
        <dbReference type="SAM" id="Phobius"/>
    </source>
</evidence>
<dbReference type="Pfam" id="PF13520">
    <property type="entry name" value="AA_permease_2"/>
    <property type="match status" value="1"/>
</dbReference>
<comment type="catalytic activity">
    <reaction evidence="18">
        <text>L-phenylalanine(out) + L-arginine(in) = L-phenylalanine(in) + L-arginine(out)</text>
        <dbReference type="Rhea" id="RHEA:71067"/>
        <dbReference type="ChEBI" id="CHEBI:32682"/>
        <dbReference type="ChEBI" id="CHEBI:58095"/>
    </reaction>
    <physiologicalReaction direction="left-to-right" evidence="18">
        <dbReference type="Rhea" id="RHEA:71068"/>
    </physiologicalReaction>
</comment>
<evidence type="ECO:0000313" key="20">
    <source>
        <dbReference type="EMBL" id="CAF1008274.1"/>
    </source>
</evidence>
<evidence type="ECO:0000256" key="12">
    <source>
        <dbReference type="ARBA" id="ARBA00051835"/>
    </source>
</evidence>
<dbReference type="InterPro" id="IPR036291">
    <property type="entry name" value="NAD(P)-bd_dom_sf"/>
</dbReference>
<dbReference type="Gene3D" id="3.40.50.720">
    <property type="entry name" value="NAD(P)-binding Rossmann-like Domain"/>
    <property type="match status" value="1"/>
</dbReference>
<dbReference type="SUPFAM" id="SSF51735">
    <property type="entry name" value="NAD(P)-binding Rossmann-fold domains"/>
    <property type="match status" value="1"/>
</dbReference>
<comment type="similarity">
    <text evidence="2">Belongs to the amino acid-polyamine-organocation (APC) superfamily.</text>
</comment>
<feature type="transmembrane region" description="Helical" evidence="19">
    <location>
        <begin position="473"/>
        <end position="492"/>
    </location>
</feature>
<keyword evidence="7 19" id="KW-1133">Transmembrane helix</keyword>
<dbReference type="PRINTS" id="PR00080">
    <property type="entry name" value="SDRFAMILY"/>
</dbReference>
<sequence length="774" mass="84952">MAIDIQREPSLTDIDSIHHHRPVQSSLTKHRRISISSIVHPDSLKIVLPTDEVTLKRHLGLFSGICFIVGVIIGSGIFVSPKGVLQETQSVGLCLIIWIACGLVALLGALCYAEIGAVIPRNGAEVAYIKEGIGSVHKQIGDILAYVSSWAYTFILKPSGIAILILTFSQYFWSGIIEECELSEELIKMTAIFAILMLININSISVSIANRLNIIFVISKVLTILTVIIIGVIRLGKGLFLIYTKFAKCIGTTKNPLGVALAFYSGLWAYDGWNSLNLVTEELKNPKRDLWLSIVLALPAVIILYVLTNISYFTVMNKATLLTSNAVAVTWGEVVLGPVLRMLPILISVSALGSANGSLFGAARFCMVSAQYGYLPEVFACIHIRRLTPIPAVVLQGVITILFCLPSNIDGLIDFFSFAAWIFYGLTFVATLCCKFTKKNAERVISVPIPLIIIIVLISIYLVLAPVITSPNIGYLFATIMILCGLVFYYPFVYRKIEWNIIILTIMAGEYRGVIDLHGKNAVITGASRGIGKEIALTLAKEGCNVALLARSRDALETLAIECSKNGIKAHVIICDMSSKQSIEDACKQISHIFQNKLDILINNAGIAGESVSAIEEKTPSGKDVVDMWEEVMMVNLLGLMRITGRCLPMMKESKHGAIITISSLSATMTSGRSAQYHASEWGVNGFLGSIYEDIREYGIKVCSIMPGFVNTPMIHDDKHKLNFDKCIQPEDIAQGVLYILRTPYNNCATKTLVYSSISYLLLFSIRCLSEKKR</sequence>
<comment type="caution">
    <text evidence="20">The sequence shown here is derived from an EMBL/GenBank/DDBJ whole genome shotgun (WGS) entry which is preliminary data.</text>
</comment>
<accession>A0A814HDP5</accession>
<evidence type="ECO:0000256" key="13">
    <source>
        <dbReference type="ARBA" id="ARBA00052179"/>
    </source>
</evidence>
<evidence type="ECO:0000256" key="5">
    <source>
        <dbReference type="ARBA" id="ARBA00022553"/>
    </source>
</evidence>
<protein>
    <recommendedName>
        <fullName evidence="15">b(0,+)-type amino acid transporter 1</fullName>
    </recommendedName>
    <alternativeName>
        <fullName evidence="16">Glycoprotein-associated amino acid transporter b0,+AT1</fullName>
    </alternativeName>
    <alternativeName>
        <fullName evidence="17">Solute carrier family 7 member 9</fullName>
    </alternativeName>
</protein>